<keyword evidence="2" id="KW-1185">Reference proteome</keyword>
<protein>
    <submittedName>
        <fullName evidence="1">Uncharacterized protein</fullName>
    </submittedName>
</protein>
<organism evidence="1 2">
    <name type="scientific">Micromonospora inositola</name>
    <dbReference type="NCBI Taxonomy" id="47865"/>
    <lineage>
        <taxon>Bacteria</taxon>
        <taxon>Bacillati</taxon>
        <taxon>Actinomycetota</taxon>
        <taxon>Actinomycetes</taxon>
        <taxon>Micromonosporales</taxon>
        <taxon>Micromonosporaceae</taxon>
        <taxon>Micromonospora</taxon>
    </lineage>
</organism>
<dbReference type="EMBL" id="LT607754">
    <property type="protein sequence ID" value="SCG40429.1"/>
    <property type="molecule type" value="Genomic_DNA"/>
</dbReference>
<accession>A0A1C5H2Z9</accession>
<evidence type="ECO:0000313" key="1">
    <source>
        <dbReference type="EMBL" id="SCG40429.1"/>
    </source>
</evidence>
<dbReference type="Proteomes" id="UP000198221">
    <property type="component" value="Chromosome I"/>
</dbReference>
<name>A0A1C5H2Z9_9ACTN</name>
<dbReference type="RefSeq" id="WP_157746268.1">
    <property type="nucleotide sequence ID" value="NZ_LT607754.1"/>
</dbReference>
<dbReference type="AlphaFoldDB" id="A0A1C5H2Z9"/>
<reference evidence="2" key="1">
    <citation type="submission" date="2016-06" db="EMBL/GenBank/DDBJ databases">
        <authorList>
            <person name="Varghese N."/>
            <person name="Submissions Spin"/>
        </authorList>
    </citation>
    <scope>NUCLEOTIDE SEQUENCE [LARGE SCALE GENOMIC DNA]</scope>
    <source>
        <strain evidence="2">DSM 43819</strain>
    </source>
</reference>
<gene>
    <name evidence="1" type="ORF">GA0070613_0765</name>
</gene>
<sequence>MNRSPEDVEQRDWSRAVAATLAEGSPERAFYDALAETAEAAIRSEIDHERRFLEHRDW</sequence>
<proteinExistence type="predicted"/>
<evidence type="ECO:0000313" key="2">
    <source>
        <dbReference type="Proteomes" id="UP000198221"/>
    </source>
</evidence>